<keyword evidence="10" id="KW-0547">Nucleotide-binding</keyword>
<evidence type="ECO:0000256" key="10">
    <source>
        <dbReference type="ARBA" id="ARBA00022741"/>
    </source>
</evidence>
<dbReference type="SUPFAM" id="SSF56112">
    <property type="entry name" value="Protein kinase-like (PK-like)"/>
    <property type="match status" value="1"/>
</dbReference>
<protein>
    <recommendedName>
        <fullName evidence="3">non-specific serine/threonine protein kinase</fullName>
        <ecNumber evidence="3">2.7.11.1</ecNumber>
    </recommendedName>
</protein>
<dbReference type="InterPro" id="IPR013210">
    <property type="entry name" value="LRR_N_plant-typ"/>
</dbReference>
<dbReference type="PROSITE" id="PS50011">
    <property type="entry name" value="PROTEIN_KINASE_DOM"/>
    <property type="match status" value="1"/>
</dbReference>
<dbReference type="Pfam" id="PF08263">
    <property type="entry name" value="LRRNT_2"/>
    <property type="match status" value="1"/>
</dbReference>
<dbReference type="AlphaFoldDB" id="A0A7J7NJK7"/>
<evidence type="ECO:0000256" key="20">
    <source>
        <dbReference type="SAM" id="SignalP"/>
    </source>
</evidence>
<keyword evidence="13 19" id="KW-1133">Transmembrane helix</keyword>
<dbReference type="GO" id="GO:0016020">
    <property type="term" value="C:membrane"/>
    <property type="evidence" value="ECO:0007669"/>
    <property type="project" value="UniProtKB-SubCell"/>
</dbReference>
<evidence type="ECO:0000256" key="19">
    <source>
        <dbReference type="SAM" id="Phobius"/>
    </source>
</evidence>
<dbReference type="FunFam" id="3.30.200.20:FF:000307">
    <property type="entry name" value="pollen receptor-like kinase 1"/>
    <property type="match status" value="1"/>
</dbReference>
<evidence type="ECO:0000256" key="16">
    <source>
        <dbReference type="ARBA" id="ARBA00023180"/>
    </source>
</evidence>
<evidence type="ECO:0000256" key="11">
    <source>
        <dbReference type="ARBA" id="ARBA00022777"/>
    </source>
</evidence>
<comment type="catalytic activity">
    <reaction evidence="18">
        <text>L-seryl-[protein] + ATP = O-phospho-L-seryl-[protein] + ADP + H(+)</text>
        <dbReference type="Rhea" id="RHEA:17989"/>
        <dbReference type="Rhea" id="RHEA-COMP:9863"/>
        <dbReference type="Rhea" id="RHEA-COMP:11604"/>
        <dbReference type="ChEBI" id="CHEBI:15378"/>
        <dbReference type="ChEBI" id="CHEBI:29999"/>
        <dbReference type="ChEBI" id="CHEBI:30616"/>
        <dbReference type="ChEBI" id="CHEBI:83421"/>
        <dbReference type="ChEBI" id="CHEBI:456216"/>
        <dbReference type="EC" id="2.7.11.1"/>
    </reaction>
</comment>
<dbReference type="InterPro" id="IPR032675">
    <property type="entry name" value="LRR_dom_sf"/>
</dbReference>
<evidence type="ECO:0000256" key="6">
    <source>
        <dbReference type="ARBA" id="ARBA00022679"/>
    </source>
</evidence>
<dbReference type="EC" id="2.7.11.1" evidence="3"/>
<evidence type="ECO:0000256" key="9">
    <source>
        <dbReference type="ARBA" id="ARBA00022737"/>
    </source>
</evidence>
<comment type="similarity">
    <text evidence="2">Belongs to the protein kinase superfamily. Ser/Thr protein kinase family.</text>
</comment>
<dbReference type="PANTHER" id="PTHR48007">
    <property type="entry name" value="LEUCINE-RICH REPEAT RECEPTOR-LIKE PROTEIN KINASE PXC1"/>
    <property type="match status" value="1"/>
</dbReference>
<evidence type="ECO:0000259" key="21">
    <source>
        <dbReference type="PROSITE" id="PS50011"/>
    </source>
</evidence>
<dbReference type="Proteomes" id="UP000541444">
    <property type="component" value="Unassembled WGS sequence"/>
</dbReference>
<organism evidence="22 23">
    <name type="scientific">Kingdonia uniflora</name>
    <dbReference type="NCBI Taxonomy" id="39325"/>
    <lineage>
        <taxon>Eukaryota</taxon>
        <taxon>Viridiplantae</taxon>
        <taxon>Streptophyta</taxon>
        <taxon>Embryophyta</taxon>
        <taxon>Tracheophyta</taxon>
        <taxon>Spermatophyta</taxon>
        <taxon>Magnoliopsida</taxon>
        <taxon>Ranunculales</taxon>
        <taxon>Circaeasteraceae</taxon>
        <taxon>Kingdonia</taxon>
    </lineage>
</organism>
<dbReference type="PANTHER" id="PTHR48007:SF64">
    <property type="entry name" value="POLLEN RECEPTOR-LIKE KINASE 1"/>
    <property type="match status" value="1"/>
</dbReference>
<evidence type="ECO:0000313" key="22">
    <source>
        <dbReference type="EMBL" id="KAF6167357.1"/>
    </source>
</evidence>
<dbReference type="InterPro" id="IPR000719">
    <property type="entry name" value="Prot_kinase_dom"/>
</dbReference>
<dbReference type="EMBL" id="JACGCM010000760">
    <property type="protein sequence ID" value="KAF6167357.1"/>
    <property type="molecule type" value="Genomic_DNA"/>
</dbReference>
<evidence type="ECO:0000256" key="14">
    <source>
        <dbReference type="ARBA" id="ARBA00023136"/>
    </source>
</evidence>
<feature type="signal peptide" evidence="20">
    <location>
        <begin position="1"/>
        <end position="20"/>
    </location>
</feature>
<reference evidence="22 23" key="1">
    <citation type="journal article" date="2020" name="IScience">
        <title>Genome Sequencing of the Endangered Kingdonia uniflora (Circaeasteraceae, Ranunculales) Reveals Potential Mechanisms of Evolutionary Specialization.</title>
        <authorList>
            <person name="Sun Y."/>
            <person name="Deng T."/>
            <person name="Zhang A."/>
            <person name="Moore M.J."/>
            <person name="Landis J.B."/>
            <person name="Lin N."/>
            <person name="Zhang H."/>
            <person name="Zhang X."/>
            <person name="Huang J."/>
            <person name="Zhang X."/>
            <person name="Sun H."/>
            <person name="Wang H."/>
        </authorList>
    </citation>
    <scope>NUCLEOTIDE SEQUENCE [LARGE SCALE GENOMIC DNA]</scope>
    <source>
        <strain evidence="22">TB1705</strain>
        <tissue evidence="22">Leaf</tissue>
    </source>
</reference>
<dbReference type="Gene3D" id="3.30.200.20">
    <property type="entry name" value="Phosphorylase Kinase, domain 1"/>
    <property type="match status" value="1"/>
</dbReference>
<dbReference type="Pfam" id="PF00069">
    <property type="entry name" value="Pkinase"/>
    <property type="match status" value="1"/>
</dbReference>
<keyword evidence="15" id="KW-0675">Receptor</keyword>
<dbReference type="Gene3D" id="3.80.10.10">
    <property type="entry name" value="Ribonuclease Inhibitor"/>
    <property type="match status" value="2"/>
</dbReference>
<evidence type="ECO:0000256" key="1">
    <source>
        <dbReference type="ARBA" id="ARBA00004167"/>
    </source>
</evidence>
<keyword evidence="14 19" id="KW-0472">Membrane</keyword>
<dbReference type="InterPro" id="IPR046959">
    <property type="entry name" value="PRK1-6/SRF4-like"/>
</dbReference>
<proteinExistence type="inferred from homology"/>
<evidence type="ECO:0000256" key="12">
    <source>
        <dbReference type="ARBA" id="ARBA00022840"/>
    </source>
</evidence>
<sequence length="638" mass="71667">MASWSLIFTLLFVCFAISDASETDVLLKFKDSLANDAALSNWNASTNPCSDNKVRWIGVLCTKDRTVMGLQLENMSLTGLVDVDTLMALPDLRTLSFSNNSFDGPMPNLKQLSSLRSFFLSYNRFSGEIPDDAFLGMGSLKKIYLQQNSFSGKIPTSLTKVLKLLELRLDSNQLEGKIPNFQQKGLQLVNVSNNSLRGSVPKSLSKMDLSFFSGNKALCGEPLLACKTKKPTMLVIIIAIVAIFVILAAIVSAIVVVLLRLRKKHQPSKMRRTPCSTNPKKVASYDATKQNYNWGSAETSPCSKGQNGKLVFVRDDREKFELQDLLRASAEVLGSGTFGSSYKAALFSGPVMVVKRFKLMNNVGKEDFQEHMRRLGRLQHPNLSSLVAFYYRKDEKLLVSEFVQNGSLASQLHGKRTPEMPGLDWPTRLRIIKGVAKGLIYLYNELPSLTVPHGHLKSSNVLLNESFDPLLADYGLIPIVNKDQAEQYMVAYKSPEYEQYNRTTKKTDVWSFGILILEVLTGKFPENYLKQGKSGTKSNLASWVNSVIREEWTGEVFDKDMKDTKHGEGEMLKMLKAGLQCCEEDIEKRWDIDEAVERILELRERDDDEDYYSSYASEGDIYSSRAMTEDGFSFSVHT</sequence>
<comment type="catalytic activity">
    <reaction evidence="17">
        <text>L-threonyl-[protein] + ATP = O-phospho-L-threonyl-[protein] + ADP + H(+)</text>
        <dbReference type="Rhea" id="RHEA:46608"/>
        <dbReference type="Rhea" id="RHEA-COMP:11060"/>
        <dbReference type="Rhea" id="RHEA-COMP:11605"/>
        <dbReference type="ChEBI" id="CHEBI:15378"/>
        <dbReference type="ChEBI" id="CHEBI:30013"/>
        <dbReference type="ChEBI" id="CHEBI:30616"/>
        <dbReference type="ChEBI" id="CHEBI:61977"/>
        <dbReference type="ChEBI" id="CHEBI:456216"/>
        <dbReference type="EC" id="2.7.11.1"/>
    </reaction>
</comment>
<evidence type="ECO:0000256" key="15">
    <source>
        <dbReference type="ARBA" id="ARBA00023170"/>
    </source>
</evidence>
<dbReference type="FunFam" id="3.80.10.10:FF:000400">
    <property type="entry name" value="Nuclear pore complex protein NUP107"/>
    <property type="match status" value="1"/>
</dbReference>
<dbReference type="SUPFAM" id="SSF52058">
    <property type="entry name" value="L domain-like"/>
    <property type="match status" value="1"/>
</dbReference>
<keyword evidence="12" id="KW-0067">ATP-binding</keyword>
<dbReference type="InterPro" id="IPR011009">
    <property type="entry name" value="Kinase-like_dom_sf"/>
</dbReference>
<evidence type="ECO:0000256" key="2">
    <source>
        <dbReference type="ARBA" id="ARBA00008684"/>
    </source>
</evidence>
<keyword evidence="6" id="KW-0808">Transferase</keyword>
<evidence type="ECO:0000256" key="4">
    <source>
        <dbReference type="ARBA" id="ARBA00022553"/>
    </source>
</evidence>
<name>A0A7J7NJK7_9MAGN</name>
<evidence type="ECO:0000256" key="5">
    <source>
        <dbReference type="ARBA" id="ARBA00022614"/>
    </source>
</evidence>
<comment type="caution">
    <text evidence="22">The sequence shown here is derived from an EMBL/GenBank/DDBJ whole genome shotgun (WGS) entry which is preliminary data.</text>
</comment>
<dbReference type="Pfam" id="PF13855">
    <property type="entry name" value="LRR_8"/>
    <property type="match status" value="1"/>
</dbReference>
<evidence type="ECO:0000313" key="23">
    <source>
        <dbReference type="Proteomes" id="UP000541444"/>
    </source>
</evidence>
<dbReference type="OrthoDB" id="418615at2759"/>
<evidence type="ECO:0000256" key="18">
    <source>
        <dbReference type="ARBA" id="ARBA00048679"/>
    </source>
</evidence>
<dbReference type="GO" id="GO:0005524">
    <property type="term" value="F:ATP binding"/>
    <property type="evidence" value="ECO:0007669"/>
    <property type="project" value="UniProtKB-KW"/>
</dbReference>
<evidence type="ECO:0000256" key="17">
    <source>
        <dbReference type="ARBA" id="ARBA00047899"/>
    </source>
</evidence>
<keyword evidence="5" id="KW-0433">Leucine-rich repeat</keyword>
<dbReference type="InterPro" id="IPR001611">
    <property type="entry name" value="Leu-rich_rpt"/>
</dbReference>
<accession>A0A7J7NJK7</accession>
<feature type="transmembrane region" description="Helical" evidence="19">
    <location>
        <begin position="233"/>
        <end position="261"/>
    </location>
</feature>
<keyword evidence="11" id="KW-0418">Kinase</keyword>
<evidence type="ECO:0000256" key="3">
    <source>
        <dbReference type="ARBA" id="ARBA00012513"/>
    </source>
</evidence>
<comment type="subcellular location">
    <subcellularLocation>
        <location evidence="1">Membrane</location>
        <topology evidence="1">Single-pass membrane protein</topology>
    </subcellularLocation>
</comment>
<gene>
    <name evidence="22" type="ORF">GIB67_043218</name>
</gene>
<keyword evidence="4" id="KW-0597">Phosphoprotein</keyword>
<feature type="domain" description="Protein kinase" evidence="21">
    <location>
        <begin position="327"/>
        <end position="612"/>
    </location>
</feature>
<dbReference type="Gene3D" id="1.10.510.10">
    <property type="entry name" value="Transferase(Phosphotransferase) domain 1"/>
    <property type="match status" value="1"/>
</dbReference>
<keyword evidence="23" id="KW-1185">Reference proteome</keyword>
<evidence type="ECO:0000256" key="8">
    <source>
        <dbReference type="ARBA" id="ARBA00022729"/>
    </source>
</evidence>
<evidence type="ECO:0000256" key="7">
    <source>
        <dbReference type="ARBA" id="ARBA00022692"/>
    </source>
</evidence>
<keyword evidence="16" id="KW-0325">Glycoprotein</keyword>
<keyword evidence="7 19" id="KW-0812">Transmembrane</keyword>
<feature type="chain" id="PRO_5029563922" description="non-specific serine/threonine protein kinase" evidence="20">
    <location>
        <begin position="21"/>
        <end position="638"/>
    </location>
</feature>
<keyword evidence="8 20" id="KW-0732">Signal</keyword>
<dbReference type="FunFam" id="1.10.510.10:FF:000480">
    <property type="entry name" value="Pollen receptor-like kinase 1"/>
    <property type="match status" value="1"/>
</dbReference>
<keyword evidence="9" id="KW-0677">Repeat</keyword>
<dbReference type="Pfam" id="PF00560">
    <property type="entry name" value="LRR_1"/>
    <property type="match status" value="1"/>
</dbReference>
<evidence type="ECO:0000256" key="13">
    <source>
        <dbReference type="ARBA" id="ARBA00022989"/>
    </source>
</evidence>
<dbReference type="GO" id="GO:0004674">
    <property type="term" value="F:protein serine/threonine kinase activity"/>
    <property type="evidence" value="ECO:0007669"/>
    <property type="project" value="UniProtKB-EC"/>
</dbReference>